<dbReference type="Proteomes" id="UP000186868">
    <property type="component" value="Unassembled WGS sequence"/>
</dbReference>
<evidence type="ECO:0000313" key="2">
    <source>
        <dbReference type="EMBL" id="OKH26101.1"/>
    </source>
</evidence>
<dbReference type="SUPFAM" id="SSF51735">
    <property type="entry name" value="NAD(P)-binding Rossmann-fold domains"/>
    <property type="match status" value="1"/>
</dbReference>
<dbReference type="PANTHER" id="PTHR43245">
    <property type="entry name" value="BIFUNCTIONAL POLYMYXIN RESISTANCE PROTEIN ARNA"/>
    <property type="match status" value="1"/>
</dbReference>
<protein>
    <submittedName>
        <fullName evidence="2">NAD-dependent dehydratase</fullName>
    </submittedName>
</protein>
<feature type="domain" description="NAD-dependent epimerase/dehydratase" evidence="1">
    <location>
        <begin position="148"/>
        <end position="235"/>
    </location>
</feature>
<accession>A0A1U7HRA5</accession>
<gene>
    <name evidence="2" type="ORF">NIES593_03215</name>
</gene>
<dbReference type="InterPro" id="IPR001509">
    <property type="entry name" value="Epimerase_deHydtase"/>
</dbReference>
<dbReference type="RefSeq" id="WP_073598209.1">
    <property type="nucleotide sequence ID" value="NZ_MRCB01000002.1"/>
</dbReference>
<proteinExistence type="predicted"/>
<dbReference type="Gene3D" id="3.40.50.720">
    <property type="entry name" value="NAD(P)-binding Rossmann-like Domain"/>
    <property type="match status" value="1"/>
</dbReference>
<keyword evidence="3" id="KW-1185">Reference proteome</keyword>
<evidence type="ECO:0000313" key="3">
    <source>
        <dbReference type="Proteomes" id="UP000186868"/>
    </source>
</evidence>
<dbReference type="Pfam" id="PF01370">
    <property type="entry name" value="Epimerase"/>
    <property type="match status" value="2"/>
</dbReference>
<comment type="caution">
    <text evidence="2">The sequence shown here is derived from an EMBL/GenBank/DDBJ whole genome shotgun (WGS) entry which is preliminary data.</text>
</comment>
<dbReference type="OrthoDB" id="9809586at2"/>
<organism evidence="2 3">
    <name type="scientific">Hydrococcus rivularis NIES-593</name>
    <dbReference type="NCBI Taxonomy" id="1921803"/>
    <lineage>
        <taxon>Bacteria</taxon>
        <taxon>Bacillati</taxon>
        <taxon>Cyanobacteriota</taxon>
        <taxon>Cyanophyceae</taxon>
        <taxon>Pleurocapsales</taxon>
        <taxon>Hydrococcaceae</taxon>
        <taxon>Hydrococcus</taxon>
    </lineage>
</organism>
<dbReference type="InterPro" id="IPR050177">
    <property type="entry name" value="Lipid_A_modif_metabolic_enz"/>
</dbReference>
<evidence type="ECO:0000259" key="1">
    <source>
        <dbReference type="Pfam" id="PF01370"/>
    </source>
</evidence>
<reference evidence="2 3" key="1">
    <citation type="submission" date="2016-11" db="EMBL/GenBank/DDBJ databases">
        <title>Draft Genome Sequences of Nine Cyanobacterial Strains from Diverse Habitats.</title>
        <authorList>
            <person name="Zhu T."/>
            <person name="Hou S."/>
            <person name="Lu X."/>
            <person name="Hess W.R."/>
        </authorList>
    </citation>
    <scope>NUCLEOTIDE SEQUENCE [LARGE SCALE GENOMIC DNA]</scope>
    <source>
        <strain evidence="2 3">NIES-593</strain>
    </source>
</reference>
<dbReference type="STRING" id="1921803.NIES593_03215"/>
<dbReference type="AlphaFoldDB" id="A0A1U7HRA5"/>
<dbReference type="EMBL" id="MRCB01000002">
    <property type="protein sequence ID" value="OKH26101.1"/>
    <property type="molecule type" value="Genomic_DNA"/>
</dbReference>
<feature type="domain" description="NAD-dependent epimerase/dehydratase" evidence="1">
    <location>
        <begin position="3"/>
        <end position="71"/>
    </location>
</feature>
<name>A0A1U7HRA5_9CYAN</name>
<dbReference type="InterPro" id="IPR036291">
    <property type="entry name" value="NAD(P)-bd_dom_sf"/>
</dbReference>
<sequence length="341" mass="39470">MKILVIGGTNFIGPAVVRRLYAMGHEVTVFNRRQNQADLPVQVNYLKGDRNNLQEFKPEFERLAPQIVLDMIPFTEGEAQTLMNTFRGITQRVVAISSMDVYRAYDVLWNRESEIMPTPLMEDSPLRQQLYPYRGMPEKPLDFTDDYEKILVERIVMADRDLPGTVIRLPMVYGAGDPRHRFYAYLKRMEENRPVILLEESVARWRSSYGYVENVAHAIALATTNHRAIAQIYHVAEPEALSELERIRKIGELVSWKGVAIALSKDLLPKEWKGGFNFAQHWVVDSSRLRQELGYEEIVPVDKSLQQAIAWQLSHPPTERSFWEVPYLLDYATEDKLMSEL</sequence>